<evidence type="ECO:0000313" key="4">
    <source>
        <dbReference type="Proteomes" id="UP001652626"/>
    </source>
</evidence>
<dbReference type="PANTHER" id="PTHR16528:SF2">
    <property type="entry name" value="GOLGI-ASSOCIATED PDZ AND COILED-COIL MOTIF-CONTAINING PROTEIN"/>
    <property type="match status" value="1"/>
</dbReference>
<sequence>MATTGVGFRWLDILEKEYDKACVELDASLSELDTEDPEVVFTSRQKIATLSSCFAQLTHKALTIFQNSAKLEAELVDMRAELIQARAAVGCQEGGDMMGNVPEAGRARAEAAQLARENAALRETVLALHSELFGARLATKYLDKELAGRIQQLQLLGSDMRAELRDSLWAQVEAEILLQRHKTLVRVCRGLAPRAPRPPASTHAPPAPRTVRVRRSPHLGLGISVTGGHEHGVPILISELEAGGPAALTGELYVGDAILAINDLDLTQACHKEAVQALQSVKGDCALCVQFIATDDDDRLSEDNYSRFPLYPEDGDVFEGEPDAAGATPTAPRTPDYNHRASGSECGEIDAYAARRDSEYEPLRTTVRNDIVYAERDEVNSYGVSDERTYAARDGSNSYVQDGRSFAVRGEGGDGAGLVTSAHYADYNNINNLAILDMDDDSIKIEARIECIQRVQMSASASTSARSTPVHARAALKKKRKPQDWRTKGAYCAVSDAQSSDEPRETHQTPPHRPERCDIAAVSEKVRAPPAPADEPPSPVHQTPPCLLTTTTSADNEALADTLSPTVSLADKAPNATPAAAIPSNATSTTANSKPLPAPDPENSCEIIAPPPLDIRFKSSKTNGDSRVRKETKGFRIGSARRVTEGARNGSAERRPPRLLPGRGDPDFGTPV</sequence>
<dbReference type="SMART" id="SM00228">
    <property type="entry name" value="PDZ"/>
    <property type="match status" value="1"/>
</dbReference>
<feature type="compositionally biased region" description="Basic and acidic residues" evidence="2">
    <location>
        <begin position="624"/>
        <end position="634"/>
    </location>
</feature>
<feature type="compositionally biased region" description="Basic and acidic residues" evidence="2">
    <location>
        <begin position="501"/>
        <end position="516"/>
    </location>
</feature>
<feature type="compositionally biased region" description="Pro residues" evidence="2">
    <location>
        <begin position="529"/>
        <end position="539"/>
    </location>
</feature>
<dbReference type="InterPro" id="IPR036034">
    <property type="entry name" value="PDZ_sf"/>
</dbReference>
<dbReference type="InterPro" id="IPR038879">
    <property type="entry name" value="GOPC"/>
</dbReference>
<name>A0ABM4AIZ0_VANTA</name>
<keyword evidence="1" id="KW-0175">Coiled coil</keyword>
<organism evidence="4 5">
    <name type="scientific">Vanessa tameamea</name>
    <name type="common">Kamehameha butterfly</name>
    <dbReference type="NCBI Taxonomy" id="334116"/>
    <lineage>
        <taxon>Eukaryota</taxon>
        <taxon>Metazoa</taxon>
        <taxon>Ecdysozoa</taxon>
        <taxon>Arthropoda</taxon>
        <taxon>Hexapoda</taxon>
        <taxon>Insecta</taxon>
        <taxon>Pterygota</taxon>
        <taxon>Neoptera</taxon>
        <taxon>Endopterygota</taxon>
        <taxon>Lepidoptera</taxon>
        <taxon>Glossata</taxon>
        <taxon>Ditrysia</taxon>
        <taxon>Papilionoidea</taxon>
        <taxon>Nymphalidae</taxon>
        <taxon>Nymphalinae</taxon>
        <taxon>Vanessa</taxon>
    </lineage>
</organism>
<evidence type="ECO:0000259" key="3">
    <source>
        <dbReference type="PROSITE" id="PS50106"/>
    </source>
</evidence>
<dbReference type="PROSITE" id="PS50106">
    <property type="entry name" value="PDZ"/>
    <property type="match status" value="1"/>
</dbReference>
<evidence type="ECO:0000256" key="2">
    <source>
        <dbReference type="SAM" id="MobiDB-lite"/>
    </source>
</evidence>
<dbReference type="PANTHER" id="PTHR16528">
    <property type="entry name" value="GOLGI-ASSOCIATED PDZ AND COILED-COIL MOTIF-CONTAINING"/>
    <property type="match status" value="1"/>
</dbReference>
<dbReference type="Proteomes" id="UP001652626">
    <property type="component" value="Chromosome 6"/>
</dbReference>
<dbReference type="SUPFAM" id="SSF50156">
    <property type="entry name" value="PDZ domain-like"/>
    <property type="match status" value="1"/>
</dbReference>
<feature type="compositionally biased region" description="Acidic residues" evidence="2">
    <location>
        <begin position="313"/>
        <end position="322"/>
    </location>
</feature>
<evidence type="ECO:0000313" key="5">
    <source>
        <dbReference type="RefSeq" id="XP_064071270.1"/>
    </source>
</evidence>
<gene>
    <name evidence="5" type="primary">LOC113393568</name>
</gene>
<protein>
    <submittedName>
        <fullName evidence="5">Uncharacterized protein LOC113393568 isoform X1</fullName>
    </submittedName>
</protein>
<dbReference type="Pfam" id="PF00595">
    <property type="entry name" value="PDZ"/>
    <property type="match status" value="1"/>
</dbReference>
<feature type="region of interest" description="Disordered" evidence="2">
    <location>
        <begin position="576"/>
        <end position="672"/>
    </location>
</feature>
<proteinExistence type="predicted"/>
<dbReference type="RefSeq" id="XP_064071270.1">
    <property type="nucleotide sequence ID" value="XM_064215200.1"/>
</dbReference>
<feature type="region of interest" description="Disordered" evidence="2">
    <location>
        <begin position="313"/>
        <end position="342"/>
    </location>
</feature>
<feature type="compositionally biased region" description="Low complexity" evidence="2">
    <location>
        <begin position="458"/>
        <end position="468"/>
    </location>
</feature>
<feature type="coiled-coil region" evidence="1">
    <location>
        <begin position="68"/>
        <end position="124"/>
    </location>
</feature>
<accession>A0ABM4AIZ0</accession>
<feature type="region of interest" description="Disordered" evidence="2">
    <location>
        <begin position="458"/>
        <end position="516"/>
    </location>
</feature>
<feature type="compositionally biased region" description="Low complexity" evidence="2">
    <location>
        <begin position="323"/>
        <end position="335"/>
    </location>
</feature>
<keyword evidence="4" id="KW-1185">Reference proteome</keyword>
<dbReference type="GeneID" id="113393568"/>
<evidence type="ECO:0000256" key="1">
    <source>
        <dbReference type="SAM" id="Coils"/>
    </source>
</evidence>
<feature type="compositionally biased region" description="Low complexity" evidence="2">
    <location>
        <begin position="576"/>
        <end position="593"/>
    </location>
</feature>
<reference evidence="5" key="1">
    <citation type="submission" date="2025-08" db="UniProtKB">
        <authorList>
            <consortium name="RefSeq"/>
        </authorList>
    </citation>
    <scope>IDENTIFICATION</scope>
    <source>
        <tissue evidence="5">Whole body</tissue>
    </source>
</reference>
<feature type="domain" description="PDZ" evidence="3">
    <location>
        <begin position="210"/>
        <end position="293"/>
    </location>
</feature>
<dbReference type="Gene3D" id="2.30.42.10">
    <property type="match status" value="1"/>
</dbReference>
<dbReference type="InterPro" id="IPR001478">
    <property type="entry name" value="PDZ"/>
</dbReference>
<feature type="region of interest" description="Disordered" evidence="2">
    <location>
        <begin position="528"/>
        <end position="549"/>
    </location>
</feature>